<evidence type="ECO:0000259" key="1">
    <source>
        <dbReference type="Pfam" id="PF04738"/>
    </source>
</evidence>
<comment type="caution">
    <text evidence="2">The sequence shown here is derived from an EMBL/GenBank/DDBJ whole genome shotgun (WGS) entry which is preliminary data.</text>
</comment>
<feature type="domain" description="Lantibiotic dehydratase N-terminal" evidence="1">
    <location>
        <begin position="709"/>
        <end position="768"/>
    </location>
</feature>
<protein>
    <recommendedName>
        <fullName evidence="1">Lantibiotic dehydratase N-terminal domain-containing protein</fullName>
    </recommendedName>
</protein>
<dbReference type="Pfam" id="PF04738">
    <property type="entry name" value="Lant_dehydr_N"/>
    <property type="match status" value="1"/>
</dbReference>
<evidence type="ECO:0000313" key="3">
    <source>
        <dbReference type="Proteomes" id="UP000637578"/>
    </source>
</evidence>
<reference evidence="2" key="2">
    <citation type="submission" date="2020-09" db="EMBL/GenBank/DDBJ databases">
        <authorList>
            <person name="Sun Q."/>
            <person name="Zhou Y."/>
        </authorList>
    </citation>
    <scope>NUCLEOTIDE SEQUENCE</scope>
    <source>
        <strain evidence="2">CGMCC 4.5737</strain>
    </source>
</reference>
<name>A0A8J3CCV3_9PSEU</name>
<evidence type="ECO:0000313" key="2">
    <source>
        <dbReference type="EMBL" id="GGM48892.1"/>
    </source>
</evidence>
<accession>A0A8J3CCV3</accession>
<dbReference type="RefSeq" id="WP_189056202.1">
    <property type="nucleotide sequence ID" value="NZ_BMMK01000007.1"/>
</dbReference>
<dbReference type="AlphaFoldDB" id="A0A8J3CCV3"/>
<organism evidence="2 3">
    <name type="scientific">Longimycelium tulufanense</name>
    <dbReference type="NCBI Taxonomy" id="907463"/>
    <lineage>
        <taxon>Bacteria</taxon>
        <taxon>Bacillati</taxon>
        <taxon>Actinomycetota</taxon>
        <taxon>Actinomycetes</taxon>
        <taxon>Pseudonocardiales</taxon>
        <taxon>Pseudonocardiaceae</taxon>
        <taxon>Longimycelium</taxon>
    </lineage>
</organism>
<dbReference type="EMBL" id="BMMK01000007">
    <property type="protein sequence ID" value="GGM48892.1"/>
    <property type="molecule type" value="Genomic_DNA"/>
</dbReference>
<proteinExistence type="predicted"/>
<dbReference type="Proteomes" id="UP000637578">
    <property type="component" value="Unassembled WGS sequence"/>
</dbReference>
<keyword evidence="3" id="KW-1185">Reference proteome</keyword>
<gene>
    <name evidence="2" type="ORF">GCM10012275_19750</name>
</gene>
<reference evidence="2" key="1">
    <citation type="journal article" date="2014" name="Int. J. Syst. Evol. Microbiol.">
        <title>Complete genome sequence of Corynebacterium casei LMG S-19264T (=DSM 44701T), isolated from a smear-ripened cheese.</title>
        <authorList>
            <consortium name="US DOE Joint Genome Institute (JGI-PGF)"/>
            <person name="Walter F."/>
            <person name="Albersmeier A."/>
            <person name="Kalinowski J."/>
            <person name="Ruckert C."/>
        </authorList>
    </citation>
    <scope>NUCLEOTIDE SEQUENCE</scope>
    <source>
        <strain evidence="2">CGMCC 4.5737</strain>
    </source>
</reference>
<dbReference type="InterPro" id="IPR006827">
    <property type="entry name" value="Lant_deHydtase_N"/>
</dbReference>
<sequence>MLTRNPEQQRETLVAAQPVLPAVIVRSCGLPVRALDATATPRTMECLRSALTRRVSAQRLSEEVGADLYDLVPQLDGSPDVRRAALRLRRDVHNLRHRRGQARDIEAVGDHLAEPAQRRLHQWFVALQQHVENMVAAERAAEAELSSVWTVTRDWLRDPEIALGLALASPPFTLRLLDGAARPAPAWDSRLARTATAYLTRAAVKTSPFSFLTTLGVTGWAAEGRMPARDHRERRSLSSSRSAALELFRSWAQHPEGPSDIEVIRNPSLRRVGDTLQGLLPLYLFSHGAFLRADEQTACGTADQLVAHLPPQRFPLRTPVAQGMSWRRVRRLISEGLLLPITPWGLRDGRHFRAFHRWLLERIGGGLLDETVTELARLEERIAQTQDPRVRATAAERTRRTLSQGFRVLGRRPPRWTATAPLFHELVAHDADRNPPLPDPIRADLREIASRQAHRTRRSALYDRLIDHFVLRHGAGGTAPDLLGFLYDFLNHAQADGRAGIENLQREFQRPSDTLPSPAAMRGHGTVGHAASTVFFQLAAEDLAAVERGNYTVVINGIWNGFAGLLARWSCLPVLHDQLAAPIGSWLAEQYPGCRVYQLSAQGDWVTFQRPALDSLPSLAWGPGLATGEPGVVDLRGFSLSYDQHTDTLQVRDASGPASFAYVGSIPPQALRGVDQLLCLLSDPWVFTPALPDDPPPLPRRDLAPPVGEVTHYPRVQHGRVVWRRARWRLHPGELPRPRSQMSPVEFLAEVEQWRCRQGIPRETFLDQAISDALGTIRQKPQWVDFDHASVVCSALRQIDPGSCSVEFVEALPSRHEHWWRNSAGDAIATEFITLVRHTEAG</sequence>